<feature type="region of interest" description="Disordered" evidence="4">
    <location>
        <begin position="447"/>
        <end position="524"/>
    </location>
</feature>
<evidence type="ECO:0000256" key="3">
    <source>
        <dbReference type="ARBA" id="ARBA00022833"/>
    </source>
</evidence>
<keyword evidence="3" id="KW-0862">Zinc</keyword>
<keyword evidence="1" id="KW-0479">Metal-binding</keyword>
<organism evidence="6 7">
    <name type="scientific">Elsinoe ampelina</name>
    <dbReference type="NCBI Taxonomy" id="302913"/>
    <lineage>
        <taxon>Eukaryota</taxon>
        <taxon>Fungi</taxon>
        <taxon>Dikarya</taxon>
        <taxon>Ascomycota</taxon>
        <taxon>Pezizomycotina</taxon>
        <taxon>Dothideomycetes</taxon>
        <taxon>Dothideomycetidae</taxon>
        <taxon>Myriangiales</taxon>
        <taxon>Elsinoaceae</taxon>
        <taxon>Elsinoe</taxon>
    </lineage>
</organism>
<feature type="compositionally biased region" description="Low complexity" evidence="4">
    <location>
        <begin position="459"/>
        <end position="472"/>
    </location>
</feature>
<dbReference type="EMBL" id="ML992505">
    <property type="protein sequence ID" value="KAF2224041.1"/>
    <property type="molecule type" value="Genomic_DNA"/>
</dbReference>
<feature type="compositionally biased region" description="Pro residues" evidence="4">
    <location>
        <begin position="497"/>
        <end position="520"/>
    </location>
</feature>
<dbReference type="GO" id="GO:0008270">
    <property type="term" value="F:zinc ion binding"/>
    <property type="evidence" value="ECO:0007669"/>
    <property type="project" value="UniProtKB-KW"/>
</dbReference>
<evidence type="ECO:0000256" key="2">
    <source>
        <dbReference type="ARBA" id="ARBA00022771"/>
    </source>
</evidence>
<evidence type="ECO:0000259" key="5">
    <source>
        <dbReference type="PROSITE" id="PS51397"/>
    </source>
</evidence>
<feature type="compositionally biased region" description="Low complexity" evidence="4">
    <location>
        <begin position="333"/>
        <end position="343"/>
    </location>
</feature>
<feature type="compositionally biased region" description="Low complexity" evidence="4">
    <location>
        <begin position="577"/>
        <end position="587"/>
    </location>
</feature>
<dbReference type="PROSITE" id="PS51397">
    <property type="entry name" value="WLM"/>
    <property type="match status" value="1"/>
</dbReference>
<sequence length="650" mass="70842">MDRRFSKPGGSWAGGPSQAQKNYASNLNEADSLIKAYEHLTGLPDPAEALHRLRKIASLVKPIMRKRGWHVGTLTEFLPEDPRLLGLNINHGHKICVRLRFSHRPSSFMPIEQCVDTMLHELSHIVHGPHDAQFHALWDELRGEHETLLFKGYTGEGFLTKGRKLGGGRMPPDSELRRLAKQNAEKQKRSEKDKDKRGGFKLGGKRIIPGQDARKVIADAVERRNTIQRGCASGDSNADSLARQSSQRTIRTKADDDDANDRAIAEALLELMEEEEMAKLEQSWDGPTSLSNGLTWSAENGLSELSAPSRGRTPPNHMSEEEQIRWALKESMRTTSASTSSTRQRSESPLPAPVARSIPRSGSAPIPSHIQDEARTAGKRPRPFTPDSDGDVIMSGGLGPPSVISGPTSSFSANKRPVRGSTSRSSSASSVLSELAGALSAADGHDWKGSVERVKRRATPPSSTSTPHSHSISPPPPLPPNHPSLSNQAPPRKPSRPSDPPRSVPTPPTQSRPLPPPPAQTDPSPTTWTCDICTCINPLDYLACDACGLERSPSATAILARSQTIGTNTTNRRSIHSSSTGTSGTSGILSDRSAARNLERVQRQSVMLHQPETLGWACRRCRTFMEHRYWTCSVCGLMKGDSRANEHVVG</sequence>
<dbReference type="Proteomes" id="UP000799538">
    <property type="component" value="Unassembled WGS sequence"/>
</dbReference>
<dbReference type="PROSITE" id="PS01358">
    <property type="entry name" value="ZF_RANBP2_1"/>
    <property type="match status" value="1"/>
</dbReference>
<evidence type="ECO:0000313" key="6">
    <source>
        <dbReference type="EMBL" id="KAF2224041.1"/>
    </source>
</evidence>
<dbReference type="OrthoDB" id="261960at2759"/>
<dbReference type="AlphaFoldDB" id="A0A6A6GEC0"/>
<keyword evidence="2" id="KW-0863">Zinc-finger</keyword>
<dbReference type="InterPro" id="IPR013536">
    <property type="entry name" value="WLM_dom"/>
</dbReference>
<dbReference type="InterPro" id="IPR053000">
    <property type="entry name" value="WSS1-like_metalloprotease"/>
</dbReference>
<dbReference type="GO" id="GO:0005634">
    <property type="term" value="C:nucleus"/>
    <property type="evidence" value="ECO:0007669"/>
    <property type="project" value="TreeGrafter"/>
</dbReference>
<feature type="region of interest" description="Disordered" evidence="4">
    <location>
        <begin position="331"/>
        <end position="430"/>
    </location>
</feature>
<feature type="compositionally biased region" description="Pro residues" evidence="4">
    <location>
        <begin position="473"/>
        <end position="482"/>
    </location>
</feature>
<feature type="compositionally biased region" description="Basic and acidic residues" evidence="4">
    <location>
        <begin position="180"/>
        <end position="198"/>
    </location>
</feature>
<dbReference type="PANTHER" id="PTHR46622">
    <property type="entry name" value="DNA-DEPENDENT METALLOPROTEASE WSS1"/>
    <property type="match status" value="1"/>
</dbReference>
<accession>A0A6A6GEC0</accession>
<dbReference type="Pfam" id="PF08325">
    <property type="entry name" value="WLM"/>
    <property type="match status" value="1"/>
</dbReference>
<evidence type="ECO:0000313" key="7">
    <source>
        <dbReference type="Proteomes" id="UP000799538"/>
    </source>
</evidence>
<dbReference type="InterPro" id="IPR003903">
    <property type="entry name" value="UIM_dom"/>
</dbReference>
<dbReference type="InterPro" id="IPR001876">
    <property type="entry name" value="Znf_RanBP2"/>
</dbReference>
<dbReference type="GO" id="GO:0008237">
    <property type="term" value="F:metallopeptidase activity"/>
    <property type="evidence" value="ECO:0007669"/>
    <property type="project" value="TreeGrafter"/>
</dbReference>
<feature type="compositionally biased region" description="Low complexity" evidence="4">
    <location>
        <begin position="421"/>
        <end position="430"/>
    </location>
</feature>
<feature type="region of interest" description="Disordered" evidence="4">
    <location>
        <begin position="228"/>
        <end position="258"/>
    </location>
</feature>
<dbReference type="PROSITE" id="PS50330">
    <property type="entry name" value="UIM"/>
    <property type="match status" value="1"/>
</dbReference>
<reference evidence="7" key="1">
    <citation type="journal article" date="2020" name="Stud. Mycol.">
        <title>101 Dothideomycetes genomes: A test case for predicting lifestyles and emergence of pathogens.</title>
        <authorList>
            <person name="Haridas S."/>
            <person name="Albert R."/>
            <person name="Binder M."/>
            <person name="Bloem J."/>
            <person name="LaButti K."/>
            <person name="Salamov A."/>
            <person name="Andreopoulos B."/>
            <person name="Baker S."/>
            <person name="Barry K."/>
            <person name="Bills G."/>
            <person name="Bluhm B."/>
            <person name="Cannon C."/>
            <person name="Castanera R."/>
            <person name="Culley D."/>
            <person name="Daum C."/>
            <person name="Ezra D."/>
            <person name="Gonzalez J."/>
            <person name="Henrissat B."/>
            <person name="Kuo A."/>
            <person name="Liang C."/>
            <person name="Lipzen A."/>
            <person name="Lutzoni F."/>
            <person name="Magnuson J."/>
            <person name="Mondo S."/>
            <person name="Nolan M."/>
            <person name="Ohm R."/>
            <person name="Pangilinan J."/>
            <person name="Park H.-J."/>
            <person name="Ramirez L."/>
            <person name="Alfaro M."/>
            <person name="Sun H."/>
            <person name="Tritt A."/>
            <person name="Yoshinaga Y."/>
            <person name="Zwiers L.-H."/>
            <person name="Turgeon B."/>
            <person name="Goodwin S."/>
            <person name="Spatafora J."/>
            <person name="Crous P."/>
            <person name="Grigoriev I."/>
        </authorList>
    </citation>
    <scope>NUCLEOTIDE SEQUENCE [LARGE SCALE GENOMIC DNA]</scope>
    <source>
        <strain evidence="7">CECT 20119</strain>
    </source>
</reference>
<name>A0A6A6GEC0_9PEZI</name>
<evidence type="ECO:0000256" key="1">
    <source>
        <dbReference type="ARBA" id="ARBA00022723"/>
    </source>
</evidence>
<dbReference type="GO" id="GO:0006281">
    <property type="term" value="P:DNA repair"/>
    <property type="evidence" value="ECO:0007669"/>
    <property type="project" value="TreeGrafter"/>
</dbReference>
<proteinExistence type="predicted"/>
<feature type="domain" description="WLM" evidence="5">
    <location>
        <begin position="25"/>
        <end position="226"/>
    </location>
</feature>
<feature type="region of interest" description="Disordered" evidence="4">
    <location>
        <begin position="180"/>
        <end position="205"/>
    </location>
</feature>
<feature type="compositionally biased region" description="Polar residues" evidence="4">
    <location>
        <begin position="234"/>
        <end position="249"/>
    </location>
</feature>
<dbReference type="PANTHER" id="PTHR46622:SF1">
    <property type="entry name" value="DNA-DEPENDENT METALLOPROTEASE WSS1"/>
    <property type="match status" value="1"/>
</dbReference>
<evidence type="ECO:0000256" key="4">
    <source>
        <dbReference type="SAM" id="MobiDB-lite"/>
    </source>
</evidence>
<protein>
    <submittedName>
        <fullName evidence="6">WLM domain-containing protein</fullName>
    </submittedName>
</protein>
<keyword evidence="7" id="KW-1185">Reference proteome</keyword>
<feature type="region of interest" description="Disordered" evidence="4">
    <location>
        <begin position="1"/>
        <end position="20"/>
    </location>
</feature>
<feature type="region of interest" description="Disordered" evidence="4">
    <location>
        <begin position="568"/>
        <end position="590"/>
    </location>
</feature>
<gene>
    <name evidence="6" type="ORF">BDZ85DRAFT_260298</name>
</gene>